<proteinExistence type="predicted"/>
<evidence type="ECO:0000256" key="1">
    <source>
        <dbReference type="SAM" id="SignalP"/>
    </source>
</evidence>
<sequence length="131" mass="14922">MKKWILLLLICSANTCVASELQGAWKLVSGEYIDQNGKLTSYQSINLQSLKVLSESHFSFTSVKGDSFWAAGSGTYKFADGKYQETLNFNSFGQSKGSQFTFDSKLVGNIWYNSRWEGETRVEYEVWQRVE</sequence>
<name>A0A8J6LVH4_9ALTE</name>
<organism evidence="2 3">
    <name type="scientific">Neptunicella marina</name>
    <dbReference type="NCBI Taxonomy" id="2125989"/>
    <lineage>
        <taxon>Bacteria</taxon>
        <taxon>Pseudomonadati</taxon>
        <taxon>Pseudomonadota</taxon>
        <taxon>Gammaproteobacteria</taxon>
        <taxon>Alteromonadales</taxon>
        <taxon>Alteromonadaceae</taxon>
        <taxon>Neptunicella</taxon>
    </lineage>
</organism>
<dbReference type="RefSeq" id="WP_186505041.1">
    <property type="nucleotide sequence ID" value="NZ_JACNEP010000001.1"/>
</dbReference>
<accession>A0A8J6LVH4</accession>
<reference evidence="2" key="2">
    <citation type="submission" date="2020-08" db="EMBL/GenBank/DDBJ databases">
        <authorList>
            <person name="Lai Q."/>
        </authorList>
    </citation>
    <scope>NUCLEOTIDE SEQUENCE</scope>
    <source>
        <strain evidence="2">S27-2</strain>
    </source>
</reference>
<comment type="caution">
    <text evidence="2">The sequence shown here is derived from an EMBL/GenBank/DDBJ whole genome shotgun (WGS) entry which is preliminary data.</text>
</comment>
<dbReference type="AlphaFoldDB" id="A0A8J6LVH4"/>
<evidence type="ECO:0000313" key="2">
    <source>
        <dbReference type="EMBL" id="MBC3764574.1"/>
    </source>
</evidence>
<feature type="signal peptide" evidence="1">
    <location>
        <begin position="1"/>
        <end position="18"/>
    </location>
</feature>
<protein>
    <recommendedName>
        <fullName evidence="4">Extracellular endo-alpha-(1-&gt;5)-L-arabinanase C-terminal domain-containing protein</fullName>
    </recommendedName>
</protein>
<reference evidence="2" key="1">
    <citation type="journal article" date="2018" name="Int. J. Syst. Evol. Microbiol.">
        <title>Neptunicella marina gen. nov., sp. nov., isolated from surface seawater.</title>
        <authorList>
            <person name="Liu X."/>
            <person name="Lai Q."/>
            <person name="Du Y."/>
            <person name="Zhang X."/>
            <person name="Liu Z."/>
            <person name="Sun F."/>
            <person name="Shao Z."/>
        </authorList>
    </citation>
    <scope>NUCLEOTIDE SEQUENCE</scope>
    <source>
        <strain evidence="2">S27-2</strain>
    </source>
</reference>
<gene>
    <name evidence="2" type="ORF">H8B19_01705</name>
</gene>
<keyword evidence="1" id="KW-0732">Signal</keyword>
<dbReference type="EMBL" id="JACNEP010000001">
    <property type="protein sequence ID" value="MBC3764574.1"/>
    <property type="molecule type" value="Genomic_DNA"/>
</dbReference>
<evidence type="ECO:0000313" key="3">
    <source>
        <dbReference type="Proteomes" id="UP000601768"/>
    </source>
</evidence>
<feature type="chain" id="PRO_5035215324" description="Extracellular endo-alpha-(1-&gt;5)-L-arabinanase C-terminal domain-containing protein" evidence="1">
    <location>
        <begin position="19"/>
        <end position="131"/>
    </location>
</feature>
<keyword evidence="3" id="KW-1185">Reference proteome</keyword>
<evidence type="ECO:0008006" key="4">
    <source>
        <dbReference type="Google" id="ProtNLM"/>
    </source>
</evidence>
<dbReference type="Proteomes" id="UP000601768">
    <property type="component" value="Unassembled WGS sequence"/>
</dbReference>